<keyword evidence="3" id="KW-1185">Reference proteome</keyword>
<dbReference type="EMBL" id="JBBYAK010000003">
    <property type="protein sequence ID" value="MEL3959580.1"/>
    <property type="molecule type" value="Genomic_DNA"/>
</dbReference>
<accession>A0ABU9K6D2</accession>
<sequence length="121" mass="14201">MTTAISQQLTREQAVEMANEILRLEAALKTMKEQLKKYVEEHGDLEIGDTVWKFQESISWDFESDKIKDFMKSLIIDGYTTNPYEIISFSKPKLDKLGLEEQYLMNFAKKKVTARFVNRKK</sequence>
<keyword evidence="1" id="KW-0175">Coiled coil</keyword>
<comment type="caution">
    <text evidence="2">The sequence shown here is derived from an EMBL/GenBank/DDBJ whole genome shotgun (WGS) entry which is preliminary data.</text>
</comment>
<evidence type="ECO:0000313" key="3">
    <source>
        <dbReference type="Proteomes" id="UP001459714"/>
    </source>
</evidence>
<evidence type="ECO:0000313" key="2">
    <source>
        <dbReference type="EMBL" id="MEL3959580.1"/>
    </source>
</evidence>
<evidence type="ECO:0000256" key="1">
    <source>
        <dbReference type="SAM" id="Coils"/>
    </source>
</evidence>
<dbReference type="Proteomes" id="UP001459714">
    <property type="component" value="Unassembled WGS sequence"/>
</dbReference>
<gene>
    <name evidence="2" type="ORF">NST17_20720</name>
</gene>
<proteinExistence type="predicted"/>
<name>A0ABU9K6D2_9BACI</name>
<feature type="coiled-coil region" evidence="1">
    <location>
        <begin position="14"/>
        <end position="41"/>
    </location>
</feature>
<dbReference type="RefSeq" id="WP_342021187.1">
    <property type="nucleotide sequence ID" value="NZ_JBBYAK010000003.1"/>
</dbReference>
<reference evidence="2 3" key="1">
    <citation type="submission" date="2024-03" db="EMBL/GenBank/DDBJ databases">
        <title>Bacilli Hybrid Assemblies.</title>
        <authorList>
            <person name="Kovac J."/>
        </authorList>
    </citation>
    <scope>NUCLEOTIDE SEQUENCE [LARGE SCALE GENOMIC DNA]</scope>
    <source>
        <strain evidence="2 3">FSL M8-0022</strain>
    </source>
</reference>
<organism evidence="2 3">
    <name type="scientific">Caldifermentibacillus hisashii</name>
    <dbReference type="NCBI Taxonomy" id="996558"/>
    <lineage>
        <taxon>Bacteria</taxon>
        <taxon>Bacillati</taxon>
        <taxon>Bacillota</taxon>
        <taxon>Bacilli</taxon>
        <taxon>Bacillales</taxon>
        <taxon>Bacillaceae</taxon>
        <taxon>Caldifermentibacillus</taxon>
    </lineage>
</organism>
<protein>
    <submittedName>
        <fullName evidence="2">Uncharacterized protein</fullName>
    </submittedName>
</protein>